<evidence type="ECO:0000313" key="4">
    <source>
        <dbReference type="Proteomes" id="UP000694287"/>
    </source>
</evidence>
<dbReference type="CDD" id="cd00085">
    <property type="entry name" value="HNHc"/>
    <property type="match status" value="1"/>
</dbReference>
<dbReference type="Proteomes" id="UP000694287">
    <property type="component" value="Unassembled WGS sequence"/>
</dbReference>
<organism evidence="3 4">
    <name type="scientific">Pseudonocardia abyssalis</name>
    <dbReference type="NCBI Taxonomy" id="2792008"/>
    <lineage>
        <taxon>Bacteria</taxon>
        <taxon>Bacillati</taxon>
        <taxon>Actinomycetota</taxon>
        <taxon>Actinomycetes</taxon>
        <taxon>Pseudonocardiales</taxon>
        <taxon>Pseudonocardiaceae</taxon>
        <taxon>Pseudonocardia</taxon>
    </lineage>
</organism>
<evidence type="ECO:0000259" key="2">
    <source>
        <dbReference type="Pfam" id="PF02720"/>
    </source>
</evidence>
<keyword evidence="4" id="KW-1185">Reference proteome</keyword>
<feature type="compositionally biased region" description="Basic and acidic residues" evidence="1">
    <location>
        <begin position="486"/>
        <end position="496"/>
    </location>
</feature>
<dbReference type="Pfam" id="PF02720">
    <property type="entry name" value="DUF222"/>
    <property type="match status" value="1"/>
</dbReference>
<dbReference type="InterPro" id="IPR003615">
    <property type="entry name" value="HNH_nuc"/>
</dbReference>
<feature type="domain" description="DUF222" evidence="2">
    <location>
        <begin position="89"/>
        <end position="412"/>
    </location>
</feature>
<dbReference type="InterPro" id="IPR003870">
    <property type="entry name" value="DUF222"/>
</dbReference>
<proteinExistence type="predicted"/>
<feature type="compositionally biased region" description="Low complexity" evidence="1">
    <location>
        <begin position="285"/>
        <end position="303"/>
    </location>
</feature>
<reference evidence="3 4" key="1">
    <citation type="submission" date="2020-11" db="EMBL/GenBank/DDBJ databases">
        <title>Pseudonocardia abyssalis sp. nov. and Pseudonocardia oceani sp. nov., description and phylogenomic analysis of two novel actinomycetes isolated from the deep Southern Ocean.</title>
        <authorList>
            <person name="Parra J."/>
        </authorList>
    </citation>
    <scope>NUCLEOTIDE SEQUENCE [LARGE SCALE GENOMIC DNA]</scope>
    <source>
        <strain evidence="3 4">KRD-168</strain>
    </source>
</reference>
<gene>
    <name evidence="3" type="ORF">I4I81_06755</name>
</gene>
<comment type="caution">
    <text evidence="3">The sequence shown here is derived from an EMBL/GenBank/DDBJ whole genome shotgun (WGS) entry which is preliminary data.</text>
</comment>
<evidence type="ECO:0000256" key="1">
    <source>
        <dbReference type="SAM" id="MobiDB-lite"/>
    </source>
</evidence>
<sequence length="522" mass="56212">MFDTECSEEAAQVSRSFANVPEWPSPEDTFDAIVAAGRPGASGWLALELDAATGDAALLDDRSLVDAIADLDRITSWAAARQTRLLGEFARRRPADPRDATTGPEGMSRWAPDEIALALSVSRSTAGARIAQARRLTETLTATLAAHESGEIDGSRVRAICDATHTLSEDDAIRVQDRVLPNAARQSRAQLVAALRRAVIAVDPEGANDRHARARRDRRVMVGAEDEGMASLWALLAAPDALAAHQWLTRLARGLGSDDPRGMDARRADLLVGLLTGQVAVTDPAVTDPAVTDPAVTDPTVTDPGDESAEGARPGEAEESGNGRSVLRVAPVNPGKPLVHVVIPYSTLTGADDQPCELAGFGPVPADLAREIAADAVWKRLVTDPLSGALLDHGRTTYRPPAALTDFVRARDVHCRSPLCRRRALDSELDHTVPYPHGPTAEHNLTHGCTVHHHEKHSPGWSVVQYPDGTLEWTTPTGHTYVSEPFDYRPEPDPPPRRPGRRRRLLLDWTSIADPAADTPPF</sequence>
<evidence type="ECO:0000313" key="3">
    <source>
        <dbReference type="EMBL" id="MBW0133953.1"/>
    </source>
</evidence>
<dbReference type="EMBL" id="JADQDK010000001">
    <property type="protein sequence ID" value="MBW0133953.1"/>
    <property type="molecule type" value="Genomic_DNA"/>
</dbReference>
<protein>
    <submittedName>
        <fullName evidence="3">DUF222 domain-containing protein</fullName>
    </submittedName>
</protein>
<name>A0ABS6UNW9_9PSEU</name>
<feature type="region of interest" description="Disordered" evidence="1">
    <location>
        <begin position="285"/>
        <end position="329"/>
    </location>
</feature>
<accession>A0ABS6UNW9</accession>
<feature type="region of interest" description="Disordered" evidence="1">
    <location>
        <begin position="483"/>
        <end position="504"/>
    </location>
</feature>
<dbReference type="RefSeq" id="WP_218615893.1">
    <property type="nucleotide sequence ID" value="NZ_JADQDK010000001.1"/>
</dbReference>